<dbReference type="Pfam" id="PF00069">
    <property type="entry name" value="Pkinase"/>
    <property type="match status" value="1"/>
</dbReference>
<accession>A0A4S8IM01</accession>
<dbReference type="FunFam" id="3.30.200.20:FF:000178">
    <property type="entry name" value="serine/threonine-protein kinase PBS1-like"/>
    <property type="match status" value="1"/>
</dbReference>
<organism evidence="16 17">
    <name type="scientific">Musa balbisiana</name>
    <name type="common">Banana</name>
    <dbReference type="NCBI Taxonomy" id="52838"/>
    <lineage>
        <taxon>Eukaryota</taxon>
        <taxon>Viridiplantae</taxon>
        <taxon>Streptophyta</taxon>
        <taxon>Embryophyta</taxon>
        <taxon>Tracheophyta</taxon>
        <taxon>Spermatophyta</taxon>
        <taxon>Magnoliopsida</taxon>
        <taxon>Liliopsida</taxon>
        <taxon>Zingiberales</taxon>
        <taxon>Musaceae</taxon>
        <taxon>Musa</taxon>
    </lineage>
</organism>
<dbReference type="Gene3D" id="3.30.200.20">
    <property type="entry name" value="Phosphorylase Kinase, domain 1"/>
    <property type="match status" value="1"/>
</dbReference>
<dbReference type="PANTHER" id="PTHR27009">
    <property type="entry name" value="RUST RESISTANCE KINASE LR10-RELATED"/>
    <property type="match status" value="1"/>
</dbReference>
<protein>
    <recommendedName>
        <fullName evidence="15">Protein kinase domain-containing protein</fullName>
    </recommendedName>
</protein>
<keyword evidence="2" id="KW-0723">Serine/threonine-protein kinase</keyword>
<keyword evidence="5 14" id="KW-0732">Signal</keyword>
<feature type="chain" id="PRO_5020673387" description="Protein kinase domain-containing protein" evidence="14">
    <location>
        <begin position="31"/>
        <end position="669"/>
    </location>
</feature>
<evidence type="ECO:0000256" key="10">
    <source>
        <dbReference type="ARBA" id="ARBA00023136"/>
    </source>
</evidence>
<evidence type="ECO:0000259" key="15">
    <source>
        <dbReference type="PROSITE" id="PS50011"/>
    </source>
</evidence>
<dbReference type="Pfam" id="PF13947">
    <property type="entry name" value="GUB_WAK_bind"/>
    <property type="match status" value="1"/>
</dbReference>
<evidence type="ECO:0000256" key="1">
    <source>
        <dbReference type="ARBA" id="ARBA00004479"/>
    </source>
</evidence>
<evidence type="ECO:0000256" key="7">
    <source>
        <dbReference type="ARBA" id="ARBA00022777"/>
    </source>
</evidence>
<evidence type="ECO:0000256" key="14">
    <source>
        <dbReference type="SAM" id="SignalP"/>
    </source>
</evidence>
<dbReference type="GO" id="GO:0005524">
    <property type="term" value="F:ATP binding"/>
    <property type="evidence" value="ECO:0007669"/>
    <property type="project" value="UniProtKB-UniRule"/>
</dbReference>
<reference evidence="16 17" key="1">
    <citation type="journal article" date="2019" name="Nat. Plants">
        <title>Genome sequencing of Musa balbisiana reveals subgenome evolution and function divergence in polyploid bananas.</title>
        <authorList>
            <person name="Yao X."/>
        </authorList>
    </citation>
    <scope>NUCLEOTIDE SEQUENCE [LARGE SCALE GENOMIC DNA]</scope>
    <source>
        <strain evidence="17">cv. DH-PKW</strain>
        <tissue evidence="16">Leaves</tissue>
    </source>
</reference>
<dbReference type="PROSITE" id="PS00107">
    <property type="entry name" value="PROTEIN_KINASE_ATP"/>
    <property type="match status" value="1"/>
</dbReference>
<feature type="binding site" evidence="12">
    <location>
        <position position="398"/>
    </location>
    <ligand>
        <name>ATP</name>
        <dbReference type="ChEBI" id="CHEBI:30616"/>
    </ligand>
</feature>
<keyword evidence="3" id="KW-0808">Transferase</keyword>
<comment type="caution">
    <text evidence="16">The sequence shown here is derived from an EMBL/GenBank/DDBJ whole genome shotgun (WGS) entry which is preliminary data.</text>
</comment>
<feature type="domain" description="Protein kinase" evidence="15">
    <location>
        <begin position="370"/>
        <end position="655"/>
    </location>
</feature>
<dbReference type="InterPro" id="IPR011009">
    <property type="entry name" value="Kinase-like_dom_sf"/>
</dbReference>
<dbReference type="InterPro" id="IPR032872">
    <property type="entry name" value="WAK_assoc_C"/>
</dbReference>
<evidence type="ECO:0000256" key="11">
    <source>
        <dbReference type="ARBA" id="ARBA00023180"/>
    </source>
</evidence>
<evidence type="ECO:0000256" key="12">
    <source>
        <dbReference type="PROSITE-ProRule" id="PRU10141"/>
    </source>
</evidence>
<dbReference type="PROSITE" id="PS00108">
    <property type="entry name" value="PROTEIN_KINASE_ST"/>
    <property type="match status" value="1"/>
</dbReference>
<feature type="region of interest" description="Disordered" evidence="13">
    <location>
        <begin position="648"/>
        <end position="669"/>
    </location>
</feature>
<dbReference type="PROSITE" id="PS50011">
    <property type="entry name" value="PROTEIN_KINASE_DOM"/>
    <property type="match status" value="1"/>
</dbReference>
<dbReference type="Proteomes" id="UP000317650">
    <property type="component" value="Chromosome 6"/>
</dbReference>
<proteinExistence type="predicted"/>
<keyword evidence="10" id="KW-0472">Membrane</keyword>
<dbReference type="GO" id="GO:0030247">
    <property type="term" value="F:polysaccharide binding"/>
    <property type="evidence" value="ECO:0007669"/>
    <property type="project" value="InterPro"/>
</dbReference>
<dbReference type="FunFam" id="1.10.510.10:FF:000590">
    <property type="entry name" value="PR5-like receptor kinase"/>
    <property type="match status" value="1"/>
</dbReference>
<dbReference type="SMART" id="SM00220">
    <property type="entry name" value="S_TKc"/>
    <property type="match status" value="1"/>
</dbReference>
<keyword evidence="7" id="KW-0418">Kinase</keyword>
<evidence type="ECO:0000256" key="5">
    <source>
        <dbReference type="ARBA" id="ARBA00022729"/>
    </source>
</evidence>
<keyword evidence="8 12" id="KW-0067">ATP-binding</keyword>
<keyword evidence="11" id="KW-0325">Glycoprotein</keyword>
<dbReference type="STRING" id="52838.A0A4S8IM01"/>
<evidence type="ECO:0000256" key="8">
    <source>
        <dbReference type="ARBA" id="ARBA00022840"/>
    </source>
</evidence>
<evidence type="ECO:0000256" key="2">
    <source>
        <dbReference type="ARBA" id="ARBA00022527"/>
    </source>
</evidence>
<evidence type="ECO:0000256" key="4">
    <source>
        <dbReference type="ARBA" id="ARBA00022692"/>
    </source>
</evidence>
<gene>
    <name evidence="16" type="ORF">C4D60_Mb06t10600</name>
</gene>
<comment type="subcellular location">
    <subcellularLocation>
        <location evidence="1">Membrane</location>
        <topology evidence="1">Single-pass type I membrane protein</topology>
    </subcellularLocation>
</comment>
<keyword evidence="9" id="KW-1133">Transmembrane helix</keyword>
<feature type="signal peptide" evidence="14">
    <location>
        <begin position="1"/>
        <end position="30"/>
    </location>
</feature>
<sequence>MHHPWPPPSFRLLLPFLLSLFLFSLPPSFSDDGYLQLYEACSTRHFPCGSRNISFSYPFSHQDSHPECGYPDTGLSCNTTDDTLTIHIGKKQYRVKDNNIDYANYHLTVVDRDFVGNPCPRPSENTTLGLAPFQYAGDDVNATFFIDCPPSLPSPLFPVACLRDNTAGWWSYYWPGNGSLPDDEMNACGGWFVQVPMNPTAIEQWIHGETNFAQALQEGFTLSWPAEIGDWCSACNSSGGVCGYEYYIPTCFCSDGSATDSSCDKKENRKWCSDCNRSGGVCGYNFPNPTCICSDGPATDGSCDKGSVAGAVGFVLVCVALFLCTRKRSTDSVIYWNKPTNVAKIEDFLNDYGSLAPKRYKYSELKKMTKSFKEKLGEGGYGSVFKGTLQDGGSVAVKILSKSTENGAEFINEVASIGRTSHVNVVGLLGFCLDGHKRALVYEFMPNGSLDKYIYSDEPKASLPWDRLYQIAVGIARGLEYLHRGCNTRIVHFDIKPHNILLDQDFCPKISDFGLAKLCPPKESFLSMADARGTIGYIAPEVFSRTFGMASTKSDVYSYGMMVLEMVGGRSNVKAWADRTSEIYFPHWVYEHLDRDGGLEAYDVTAETEEIARRMIMVGLWCIQTMPPSRPSMSRVVEMLEGRVGDMEMPPKPYLSSPQRPVVVTSSSS</sequence>
<dbReference type="AlphaFoldDB" id="A0A4S8IM01"/>
<dbReference type="InterPro" id="IPR045874">
    <property type="entry name" value="LRK10/LRL21-25-like"/>
</dbReference>
<evidence type="ECO:0000256" key="6">
    <source>
        <dbReference type="ARBA" id="ARBA00022741"/>
    </source>
</evidence>
<keyword evidence="4" id="KW-0812">Transmembrane</keyword>
<evidence type="ECO:0000256" key="3">
    <source>
        <dbReference type="ARBA" id="ARBA00022679"/>
    </source>
</evidence>
<dbReference type="CDD" id="cd14066">
    <property type="entry name" value="STKc_IRAK"/>
    <property type="match status" value="1"/>
</dbReference>
<dbReference type="InterPro" id="IPR017441">
    <property type="entry name" value="Protein_kinase_ATP_BS"/>
</dbReference>
<dbReference type="GO" id="GO:0004674">
    <property type="term" value="F:protein serine/threonine kinase activity"/>
    <property type="evidence" value="ECO:0007669"/>
    <property type="project" value="UniProtKB-KW"/>
</dbReference>
<keyword evidence="17" id="KW-1185">Reference proteome</keyword>
<evidence type="ECO:0000256" key="9">
    <source>
        <dbReference type="ARBA" id="ARBA00022989"/>
    </source>
</evidence>
<dbReference type="InterPro" id="IPR000719">
    <property type="entry name" value="Prot_kinase_dom"/>
</dbReference>
<feature type="compositionally biased region" description="Polar residues" evidence="13">
    <location>
        <begin position="656"/>
        <end position="669"/>
    </location>
</feature>
<dbReference type="EMBL" id="PYDT01000009">
    <property type="protein sequence ID" value="THU49537.1"/>
    <property type="molecule type" value="Genomic_DNA"/>
</dbReference>
<evidence type="ECO:0000313" key="16">
    <source>
        <dbReference type="EMBL" id="THU49537.1"/>
    </source>
</evidence>
<keyword evidence="6 12" id="KW-0547">Nucleotide-binding</keyword>
<dbReference type="GO" id="GO:0016020">
    <property type="term" value="C:membrane"/>
    <property type="evidence" value="ECO:0007669"/>
    <property type="project" value="UniProtKB-SubCell"/>
</dbReference>
<name>A0A4S8IM01_MUSBA</name>
<dbReference type="SUPFAM" id="SSF56112">
    <property type="entry name" value="Protein kinase-like (PK-like)"/>
    <property type="match status" value="1"/>
</dbReference>
<dbReference type="Pfam" id="PF14380">
    <property type="entry name" value="WAK_assoc"/>
    <property type="match status" value="1"/>
</dbReference>
<dbReference type="InterPro" id="IPR008271">
    <property type="entry name" value="Ser/Thr_kinase_AS"/>
</dbReference>
<evidence type="ECO:0000256" key="13">
    <source>
        <dbReference type="SAM" id="MobiDB-lite"/>
    </source>
</evidence>
<dbReference type="Gene3D" id="1.10.510.10">
    <property type="entry name" value="Transferase(Phosphotransferase) domain 1"/>
    <property type="match status" value="1"/>
</dbReference>
<dbReference type="InterPro" id="IPR025287">
    <property type="entry name" value="WAK_GUB"/>
</dbReference>
<evidence type="ECO:0000313" key="17">
    <source>
        <dbReference type="Proteomes" id="UP000317650"/>
    </source>
</evidence>